<sequence>MATFSLTVSLKLLIDTKNKRVLFAEAGRDTVDFLYHLLSLSAGTVIKLLNNRSILDNLGSTAGYSNVVENHSLHYFEPKKHLVSDFVKQSSIGFYIVMDDLTVKPMSTVSGIALLVNEFNGKEVGPIEERVVHLGLDEGLKLLRATLQSDMVLTSVFLGGMGTNDASTSTPNDHVTVGETGPTSASERKDMFEPSPSEAIASFKPKFKGFQRRVKEWFNIISSRQDDIIKGHNRIRRRVDYCVAKLGEQSSAPYVSDGSEGEEEDPSYVPDEEEEEESDQDEDDDEDDDSDEDDSANKNCLD</sequence>
<proteinExistence type="predicted"/>
<name>A0ACB7XJA0_9ERIC</name>
<organism evidence="1 2">
    <name type="scientific">Vaccinium darrowii</name>
    <dbReference type="NCBI Taxonomy" id="229202"/>
    <lineage>
        <taxon>Eukaryota</taxon>
        <taxon>Viridiplantae</taxon>
        <taxon>Streptophyta</taxon>
        <taxon>Embryophyta</taxon>
        <taxon>Tracheophyta</taxon>
        <taxon>Spermatophyta</taxon>
        <taxon>Magnoliopsida</taxon>
        <taxon>eudicotyledons</taxon>
        <taxon>Gunneridae</taxon>
        <taxon>Pentapetalae</taxon>
        <taxon>asterids</taxon>
        <taxon>Ericales</taxon>
        <taxon>Ericaceae</taxon>
        <taxon>Vaccinioideae</taxon>
        <taxon>Vaccinieae</taxon>
        <taxon>Vaccinium</taxon>
    </lineage>
</organism>
<accession>A0ACB7XJA0</accession>
<dbReference type="Proteomes" id="UP000828048">
    <property type="component" value="Chromosome 10"/>
</dbReference>
<evidence type="ECO:0000313" key="1">
    <source>
        <dbReference type="EMBL" id="KAH7840860.1"/>
    </source>
</evidence>
<comment type="caution">
    <text evidence="1">The sequence shown here is derived from an EMBL/GenBank/DDBJ whole genome shotgun (WGS) entry which is preliminary data.</text>
</comment>
<gene>
    <name evidence="1" type="ORF">Vadar_022599</name>
</gene>
<dbReference type="EMBL" id="CM037160">
    <property type="protein sequence ID" value="KAH7840860.1"/>
    <property type="molecule type" value="Genomic_DNA"/>
</dbReference>
<evidence type="ECO:0000313" key="2">
    <source>
        <dbReference type="Proteomes" id="UP000828048"/>
    </source>
</evidence>
<keyword evidence="2" id="KW-1185">Reference proteome</keyword>
<protein>
    <submittedName>
        <fullName evidence="1">Uncharacterized protein</fullName>
    </submittedName>
</protein>
<reference evidence="1 2" key="1">
    <citation type="journal article" date="2021" name="Hortic Res">
        <title>High-quality reference genome and annotation aids understanding of berry development for evergreen blueberry (Vaccinium darrowii).</title>
        <authorList>
            <person name="Yu J."/>
            <person name="Hulse-Kemp A.M."/>
            <person name="Babiker E."/>
            <person name="Staton M."/>
        </authorList>
    </citation>
    <scope>NUCLEOTIDE SEQUENCE [LARGE SCALE GENOMIC DNA]</scope>
    <source>
        <strain evidence="2">cv. NJ 8807/NJ 8810</strain>
        <tissue evidence="1">Young leaf</tissue>
    </source>
</reference>